<organism evidence="1 6">
    <name type="scientific">Bacillus siamensis</name>
    <dbReference type="NCBI Taxonomy" id="659243"/>
    <lineage>
        <taxon>Bacteria</taxon>
        <taxon>Bacillati</taxon>
        <taxon>Bacillota</taxon>
        <taxon>Bacilli</taxon>
        <taxon>Bacillales</taxon>
        <taxon>Bacillaceae</taxon>
        <taxon>Bacillus</taxon>
        <taxon>Bacillus amyloliquefaciens group</taxon>
    </lineage>
</organism>
<evidence type="ECO:0000313" key="4">
    <source>
        <dbReference type="EMBL" id="AUJ76819.1"/>
    </source>
</evidence>
<evidence type="ECO:0000313" key="6">
    <source>
        <dbReference type="Proteomes" id="UP000234366"/>
    </source>
</evidence>
<evidence type="ECO:0000313" key="2">
    <source>
        <dbReference type="EMBL" id="AUJ76717.1"/>
    </source>
</evidence>
<dbReference type="EMBL" id="CP025001">
    <property type="protein sequence ID" value="AUJ76666.1"/>
    <property type="molecule type" value="Genomic_DNA"/>
</dbReference>
<reference evidence="1 6" key="1">
    <citation type="submission" date="2017-11" db="EMBL/GenBank/DDBJ databases">
        <title>Genome sequence and genome mining of multiple bioactive secondary metabolites from a deep sea-derived Bacillus siamensis SCSIO 05746.</title>
        <authorList>
            <person name="Pan H.-Q."/>
            <person name="Ju J.-H."/>
        </authorList>
    </citation>
    <scope>NUCLEOTIDE SEQUENCE [LARGE SCALE GENOMIC DNA]</scope>
    <source>
        <strain evidence="1 6">SCSIO 05746</strain>
    </source>
</reference>
<dbReference type="KEGG" id="bsia:CWD84_07820"/>
<dbReference type="KEGG" id="bsia:CWD84_08100"/>
<evidence type="ECO:0000313" key="3">
    <source>
        <dbReference type="EMBL" id="AUJ76768.1"/>
    </source>
</evidence>
<dbReference type="EMBL" id="CP025001">
    <property type="protein sequence ID" value="AUJ76870.1"/>
    <property type="molecule type" value="Genomic_DNA"/>
</dbReference>
<dbReference type="KEGG" id="bsia:CWD84_08380"/>
<accession>A0AAI8HM57</accession>
<dbReference type="EMBL" id="CP025001">
    <property type="protein sequence ID" value="AUJ76768.1"/>
    <property type="molecule type" value="Genomic_DNA"/>
</dbReference>
<dbReference type="KEGG" id="bsia:CWD84_07540"/>
<sequence length="143" mass="16190">MWEIGYLILCEDMFNNGDDRVYKNPLSGLQPVNIPGNFSFKVAFSIYNRDLDNRNEKNTLRMLFKDPEDNILNDTGEINFQFEGEVPEDATFEVGEAGIGMNNVVLPVEGIYTLEVRINDNKKTLKVPVGKQKGIKDDVNGKD</sequence>
<name>A0AAI8HM57_9BACI</name>
<dbReference type="EMBL" id="CP025001">
    <property type="protein sequence ID" value="AUJ76819.1"/>
    <property type="molecule type" value="Genomic_DNA"/>
</dbReference>
<protein>
    <submittedName>
        <fullName evidence="1">Uncharacterized protein</fullName>
    </submittedName>
</protein>
<gene>
    <name evidence="1" type="ORF">CWD84_07540</name>
    <name evidence="2" type="ORF">CWD84_07820</name>
    <name evidence="3" type="ORF">CWD84_08100</name>
    <name evidence="4" type="ORF">CWD84_08380</name>
    <name evidence="5" type="ORF">CWD84_08660</name>
</gene>
<dbReference type="AlphaFoldDB" id="A0AAI8HM57"/>
<dbReference type="KEGG" id="bsia:CWD84_08660"/>
<dbReference type="RefSeq" id="WP_041481790.1">
    <property type="nucleotide sequence ID" value="NZ_CP025001.1"/>
</dbReference>
<evidence type="ECO:0000313" key="1">
    <source>
        <dbReference type="EMBL" id="AUJ76666.1"/>
    </source>
</evidence>
<evidence type="ECO:0000313" key="5">
    <source>
        <dbReference type="EMBL" id="AUJ76870.1"/>
    </source>
</evidence>
<dbReference type="EMBL" id="CP025001">
    <property type="protein sequence ID" value="AUJ76717.1"/>
    <property type="molecule type" value="Genomic_DNA"/>
</dbReference>
<keyword evidence="6" id="KW-1185">Reference proteome</keyword>
<dbReference type="Proteomes" id="UP000234366">
    <property type="component" value="Chromosome"/>
</dbReference>
<proteinExistence type="predicted"/>